<evidence type="ECO:0000313" key="3">
    <source>
        <dbReference type="Proteomes" id="UP000250235"/>
    </source>
</evidence>
<gene>
    <name evidence="2" type="ORF">F511_17810</name>
</gene>
<feature type="compositionally biased region" description="Polar residues" evidence="1">
    <location>
        <begin position="19"/>
        <end position="28"/>
    </location>
</feature>
<accession>A0A2Z7AI77</accession>
<proteinExistence type="predicted"/>
<reference evidence="2 3" key="1">
    <citation type="journal article" date="2015" name="Proc. Natl. Acad. Sci. U.S.A.">
        <title>The resurrection genome of Boea hygrometrica: A blueprint for survival of dehydration.</title>
        <authorList>
            <person name="Xiao L."/>
            <person name="Yang G."/>
            <person name="Zhang L."/>
            <person name="Yang X."/>
            <person name="Zhao S."/>
            <person name="Ji Z."/>
            <person name="Zhou Q."/>
            <person name="Hu M."/>
            <person name="Wang Y."/>
            <person name="Chen M."/>
            <person name="Xu Y."/>
            <person name="Jin H."/>
            <person name="Xiao X."/>
            <person name="Hu G."/>
            <person name="Bao F."/>
            <person name="Hu Y."/>
            <person name="Wan P."/>
            <person name="Li L."/>
            <person name="Deng X."/>
            <person name="Kuang T."/>
            <person name="Xiang C."/>
            <person name="Zhu J.K."/>
            <person name="Oliver M.J."/>
            <person name="He Y."/>
        </authorList>
    </citation>
    <scope>NUCLEOTIDE SEQUENCE [LARGE SCALE GENOMIC DNA]</scope>
    <source>
        <strain evidence="3">cv. XS01</strain>
    </source>
</reference>
<protein>
    <submittedName>
        <fullName evidence="2">NB-ARC domain-containing disease resistance protein</fullName>
    </submittedName>
</protein>
<sequence length="164" mass="19152">MKSSATPRERDLDPPLRQQPDQAMQHQQLDVRELPRSSWYLKLAIAKRCRLNKSIRQRFAFALKTQQMACAMIKPAGSHSYLESAIARFQQAYYLKITSRSVVELEKKPAATQIQQRCKPTATQIQQRRKFRSDANSAATQIQQRRKLHLLHEKFRFLDAKQDS</sequence>
<organism evidence="2 3">
    <name type="scientific">Dorcoceras hygrometricum</name>
    <dbReference type="NCBI Taxonomy" id="472368"/>
    <lineage>
        <taxon>Eukaryota</taxon>
        <taxon>Viridiplantae</taxon>
        <taxon>Streptophyta</taxon>
        <taxon>Embryophyta</taxon>
        <taxon>Tracheophyta</taxon>
        <taxon>Spermatophyta</taxon>
        <taxon>Magnoliopsida</taxon>
        <taxon>eudicotyledons</taxon>
        <taxon>Gunneridae</taxon>
        <taxon>Pentapetalae</taxon>
        <taxon>asterids</taxon>
        <taxon>lamiids</taxon>
        <taxon>Lamiales</taxon>
        <taxon>Gesneriaceae</taxon>
        <taxon>Didymocarpoideae</taxon>
        <taxon>Trichosporeae</taxon>
        <taxon>Loxocarpinae</taxon>
        <taxon>Dorcoceras</taxon>
    </lineage>
</organism>
<dbReference type="Proteomes" id="UP000250235">
    <property type="component" value="Unassembled WGS sequence"/>
</dbReference>
<evidence type="ECO:0000313" key="2">
    <source>
        <dbReference type="EMBL" id="KZV21471.1"/>
    </source>
</evidence>
<evidence type="ECO:0000256" key="1">
    <source>
        <dbReference type="SAM" id="MobiDB-lite"/>
    </source>
</evidence>
<name>A0A2Z7AI77_9LAMI</name>
<keyword evidence="3" id="KW-1185">Reference proteome</keyword>
<dbReference type="EMBL" id="KV014885">
    <property type="protein sequence ID" value="KZV21471.1"/>
    <property type="molecule type" value="Genomic_DNA"/>
</dbReference>
<feature type="region of interest" description="Disordered" evidence="1">
    <location>
        <begin position="1"/>
        <end position="30"/>
    </location>
</feature>
<dbReference type="AlphaFoldDB" id="A0A2Z7AI77"/>